<dbReference type="EMBL" id="CP007141">
    <property type="protein sequence ID" value="AJC74662.1"/>
    <property type="molecule type" value="Genomic_DNA"/>
</dbReference>
<reference evidence="6 7" key="1">
    <citation type="submission" date="2014-01" db="EMBL/GenBank/DDBJ databases">
        <title>Genome sequencing of Thermotog hypogea.</title>
        <authorList>
            <person name="Zhang X."/>
            <person name="Alvare G."/>
            <person name="Fristensky B."/>
            <person name="Chen L."/>
            <person name="Suen T."/>
            <person name="Chen Q."/>
            <person name="Ma K."/>
        </authorList>
    </citation>
    <scope>NUCLEOTIDE SEQUENCE [LARGE SCALE GENOMIC DNA]</scope>
    <source>
        <strain evidence="6 7">DSM 11164</strain>
    </source>
</reference>
<keyword evidence="1" id="KW-0963">Cytoplasm</keyword>
<accession>A0A0X1KTY2</accession>
<feature type="domain" description="YqgF/RNase H-like" evidence="5">
    <location>
        <begin position="3"/>
        <end position="93"/>
    </location>
</feature>
<dbReference type="Gene3D" id="3.30.420.140">
    <property type="entry name" value="YqgF/RNase H-like domain"/>
    <property type="match status" value="1"/>
</dbReference>
<dbReference type="STRING" id="1123384.AJ81_02690"/>
<dbReference type="OrthoDB" id="44843at2"/>
<dbReference type="InterPro" id="IPR037027">
    <property type="entry name" value="YqgF/RNaseH-like_dom_sf"/>
</dbReference>
<dbReference type="KEGG" id="phy:AJ81_02690"/>
<evidence type="ECO:0000256" key="4">
    <source>
        <dbReference type="ARBA" id="ARBA00022801"/>
    </source>
</evidence>
<keyword evidence="3" id="KW-0540">Nuclease</keyword>
<name>A0A0X1KTY2_9THEM</name>
<dbReference type="SMART" id="SM00732">
    <property type="entry name" value="YqgFc"/>
    <property type="match status" value="1"/>
</dbReference>
<proteinExistence type="predicted"/>
<dbReference type="InterPro" id="IPR012337">
    <property type="entry name" value="RNaseH-like_sf"/>
</dbReference>
<dbReference type="CDD" id="cd16964">
    <property type="entry name" value="YqgF"/>
    <property type="match status" value="1"/>
</dbReference>
<dbReference type="GO" id="GO:0016787">
    <property type="term" value="F:hydrolase activity"/>
    <property type="evidence" value="ECO:0007669"/>
    <property type="project" value="UniProtKB-KW"/>
</dbReference>
<gene>
    <name evidence="6" type="ORF">AJ81_02690</name>
</gene>
<dbReference type="GO" id="GO:0006364">
    <property type="term" value="P:rRNA processing"/>
    <property type="evidence" value="ECO:0007669"/>
    <property type="project" value="InterPro"/>
</dbReference>
<keyword evidence="7" id="KW-1185">Reference proteome</keyword>
<dbReference type="RefSeq" id="WP_031503836.1">
    <property type="nucleotide sequence ID" value="NC_022795.1"/>
</dbReference>
<dbReference type="SUPFAM" id="SSF53098">
    <property type="entry name" value="Ribonuclease H-like"/>
    <property type="match status" value="1"/>
</dbReference>
<evidence type="ECO:0000259" key="5">
    <source>
        <dbReference type="SMART" id="SM00732"/>
    </source>
</evidence>
<dbReference type="AlphaFoldDB" id="A0A0X1KTY2"/>
<evidence type="ECO:0000313" key="6">
    <source>
        <dbReference type="EMBL" id="AJC74662.1"/>
    </source>
</evidence>
<dbReference type="Pfam" id="PF03652">
    <property type="entry name" value="RuvX"/>
    <property type="match status" value="1"/>
</dbReference>
<dbReference type="InterPro" id="IPR006641">
    <property type="entry name" value="YqgF/RNaseH-like_dom"/>
</dbReference>
<dbReference type="Proteomes" id="UP000077469">
    <property type="component" value="Chromosome"/>
</dbReference>
<evidence type="ECO:0000313" key="7">
    <source>
        <dbReference type="Proteomes" id="UP000077469"/>
    </source>
</evidence>
<dbReference type="PaxDb" id="1123384-AJ81_02690"/>
<evidence type="ECO:0000256" key="2">
    <source>
        <dbReference type="ARBA" id="ARBA00022517"/>
    </source>
</evidence>
<dbReference type="InterPro" id="IPR005227">
    <property type="entry name" value="YqgF"/>
</dbReference>
<evidence type="ECO:0000256" key="3">
    <source>
        <dbReference type="ARBA" id="ARBA00022722"/>
    </source>
</evidence>
<sequence length="214" mass="24680">MSVNLIAIDYGEKRCGIALGGNVPSRIFTVERSKVFEVLTRYDASTVVVGMPLSMSGRYSRQTFECIAFAEKIKKKFRKEVFLVDERLSSRMFQGRENVDGLSAAEIFERFVAHGTGIYKLREPEKVYDETIEEVHRCPGKLLIAHLSDTRLCRENCVVLQEEPYHAYLFHKRGCHVERDERFLEQFAPFDIIVTRRGSNLERFLKSGGRMVCL</sequence>
<keyword evidence="2" id="KW-0690">Ribosome biogenesis</keyword>
<dbReference type="GO" id="GO:0004518">
    <property type="term" value="F:nuclease activity"/>
    <property type="evidence" value="ECO:0007669"/>
    <property type="project" value="UniProtKB-KW"/>
</dbReference>
<evidence type="ECO:0000256" key="1">
    <source>
        <dbReference type="ARBA" id="ARBA00022490"/>
    </source>
</evidence>
<keyword evidence="4" id="KW-0378">Hydrolase</keyword>
<protein>
    <recommendedName>
        <fullName evidence="5">YqgF/RNase H-like domain-containing protein</fullName>
    </recommendedName>
</protein>
<organism evidence="6 7">
    <name type="scientific">Pseudothermotoga hypogea DSM 11164 = NBRC 106472</name>
    <dbReference type="NCBI Taxonomy" id="1123384"/>
    <lineage>
        <taxon>Bacteria</taxon>
        <taxon>Thermotogati</taxon>
        <taxon>Thermotogota</taxon>
        <taxon>Thermotogae</taxon>
        <taxon>Thermotogales</taxon>
        <taxon>Thermotogaceae</taxon>
        <taxon>Pseudothermotoga</taxon>
    </lineage>
</organism>